<feature type="chain" id="PRO_5030039386" description="Substrate import-associated zinc metallohydrolase lipoprotein" evidence="1">
    <location>
        <begin position="24"/>
        <end position="286"/>
    </location>
</feature>
<gene>
    <name evidence="2" type="ORF">B0A64_08750</name>
</gene>
<dbReference type="RefSeq" id="WP_089479134.1">
    <property type="nucleotide sequence ID" value="NZ_MUGS01000014.1"/>
</dbReference>
<reference evidence="2 3" key="1">
    <citation type="submission" date="2016-11" db="EMBL/GenBank/DDBJ databases">
        <title>Whole genomes of Flavobacteriaceae.</title>
        <authorList>
            <person name="Stine C."/>
            <person name="Li C."/>
            <person name="Tadesse D."/>
        </authorList>
    </citation>
    <scope>NUCLEOTIDE SEQUENCE [LARGE SCALE GENOMIC DNA]</scope>
    <source>
        <strain evidence="2 3">DSM 24704</strain>
    </source>
</reference>
<sequence>MKILKRYKAIAILAGAMLFVACAHEDQPTETQLDYSVRNKTELDKWIDTSFLDPYNIKIYYEWNQNLVDNNRYLFPPTVEKVKPALEVVKKIWIDSYSTIGGENFVKKISPREFVLVGGTNLNTTGTITLGLAEGGQRVTLFQLDYLNRKSRPDVTEFIHTIQHEYVHILNQTKPFDEQAWAKLTPSGYTSSWYTQSTASSRALGFITSYARLNIYEDFAETASTILTSSKAEYDAILAGVTDATAKANIKKKEAIVVQYYKDNFNMDFYALRDEAQKNTDIVINN</sequence>
<dbReference type="Gene3D" id="3.40.390.70">
    <property type="match status" value="1"/>
</dbReference>
<evidence type="ECO:0000256" key="1">
    <source>
        <dbReference type="SAM" id="SignalP"/>
    </source>
</evidence>
<dbReference type="EMBL" id="MUGS01000014">
    <property type="protein sequence ID" value="OXG06904.1"/>
    <property type="molecule type" value="Genomic_DNA"/>
</dbReference>
<evidence type="ECO:0000313" key="3">
    <source>
        <dbReference type="Proteomes" id="UP000214684"/>
    </source>
</evidence>
<protein>
    <recommendedName>
        <fullName evidence="4">Substrate import-associated zinc metallohydrolase lipoprotein</fullName>
    </recommendedName>
</protein>
<evidence type="ECO:0000313" key="2">
    <source>
        <dbReference type="EMBL" id="OXG06904.1"/>
    </source>
</evidence>
<evidence type="ECO:0008006" key="4">
    <source>
        <dbReference type="Google" id="ProtNLM"/>
    </source>
</evidence>
<keyword evidence="3" id="KW-1185">Reference proteome</keyword>
<organism evidence="2 3">
    <name type="scientific">Flavobacterium araucananum</name>
    <dbReference type="NCBI Taxonomy" id="946678"/>
    <lineage>
        <taxon>Bacteria</taxon>
        <taxon>Pseudomonadati</taxon>
        <taxon>Bacteroidota</taxon>
        <taxon>Flavobacteriia</taxon>
        <taxon>Flavobacteriales</taxon>
        <taxon>Flavobacteriaceae</taxon>
        <taxon>Flavobacterium</taxon>
    </lineage>
</organism>
<dbReference type="InterPro" id="IPR030890">
    <property type="entry name" value="LP_HExxH_w_TonB"/>
</dbReference>
<dbReference type="Proteomes" id="UP000214684">
    <property type="component" value="Unassembled WGS sequence"/>
</dbReference>
<name>A0A227PBZ8_9FLAO</name>
<accession>A0A227PBZ8</accession>
<dbReference type="OrthoDB" id="1113652at2"/>
<dbReference type="PROSITE" id="PS51257">
    <property type="entry name" value="PROKAR_LIPOPROTEIN"/>
    <property type="match status" value="1"/>
</dbReference>
<keyword evidence="1" id="KW-0732">Signal</keyword>
<comment type="caution">
    <text evidence="2">The sequence shown here is derived from an EMBL/GenBank/DDBJ whole genome shotgun (WGS) entry which is preliminary data.</text>
</comment>
<dbReference type="AlphaFoldDB" id="A0A227PBZ8"/>
<feature type="signal peptide" evidence="1">
    <location>
        <begin position="1"/>
        <end position="23"/>
    </location>
</feature>
<proteinExistence type="predicted"/>
<dbReference type="NCBIfam" id="TIGR04549">
    <property type="entry name" value="LP_HExxH_w_tonB"/>
    <property type="match status" value="1"/>
</dbReference>
<dbReference type="Pfam" id="PF15890">
    <property type="entry name" value="Peptidase_Mx1"/>
    <property type="match status" value="1"/>
</dbReference>